<sequence>MDSSMNRLAMRAAYGASQLSRVAWYVGHALTMSRLAQNARQEGESTRPRARTTAPIPNLDRLYADMAALFRQDLANVEAGLYPLPADHDGPLLTRLNRSGLFFEDLPVVHRRRESGGHSEVLSEATRGKRPRYYLQNFHFQSGGWMTDDSAQRYDTQVEVLFYGTANAIRRQALPPLSEVFAGRDQRGLRLLDVGCGTGRFLDLAKQSWPRLPCLGLDMSEAYIREAKRHLKRWGWTQLIVANGEAAPVPDASQDAVTSIFMFHELPPQVRRTVFGEFARILKPGGRLVVVDSLQRGDVPDYDGLLELFPQNFHEPYYASYIEEDFSTVARNCGLALTRSVNAFVSKIIVFDKQV</sequence>
<dbReference type="InterPro" id="IPR050508">
    <property type="entry name" value="Methyltransf_Superfamily"/>
</dbReference>
<organism evidence="2 3">
    <name type="scientific">Methylobacterium soli</name>
    <dbReference type="NCBI Taxonomy" id="553447"/>
    <lineage>
        <taxon>Bacteria</taxon>
        <taxon>Pseudomonadati</taxon>
        <taxon>Pseudomonadota</taxon>
        <taxon>Alphaproteobacteria</taxon>
        <taxon>Hyphomicrobiales</taxon>
        <taxon>Methylobacteriaceae</taxon>
        <taxon>Methylobacterium</taxon>
    </lineage>
</organism>
<gene>
    <name evidence="2" type="ORF">F6X53_19380</name>
</gene>
<dbReference type="Gene3D" id="3.40.50.150">
    <property type="entry name" value="Vaccinia Virus protein VP39"/>
    <property type="match status" value="1"/>
</dbReference>
<comment type="caution">
    <text evidence="2">The sequence shown here is derived from an EMBL/GenBank/DDBJ whole genome shotgun (WGS) entry which is preliminary data.</text>
</comment>
<proteinExistence type="predicted"/>
<dbReference type="GO" id="GO:0008168">
    <property type="term" value="F:methyltransferase activity"/>
    <property type="evidence" value="ECO:0007669"/>
    <property type="project" value="UniProtKB-KW"/>
</dbReference>
<keyword evidence="2" id="KW-0808">Transferase</keyword>
<dbReference type="InterPro" id="IPR041698">
    <property type="entry name" value="Methyltransf_25"/>
</dbReference>
<dbReference type="CDD" id="cd02440">
    <property type="entry name" value="AdoMet_MTases"/>
    <property type="match status" value="1"/>
</dbReference>
<dbReference type="InterPro" id="IPR029063">
    <property type="entry name" value="SAM-dependent_MTases_sf"/>
</dbReference>
<dbReference type="SUPFAM" id="SSF53335">
    <property type="entry name" value="S-adenosyl-L-methionine-dependent methyltransferases"/>
    <property type="match status" value="1"/>
</dbReference>
<evidence type="ECO:0000259" key="1">
    <source>
        <dbReference type="Pfam" id="PF13649"/>
    </source>
</evidence>
<protein>
    <submittedName>
        <fullName evidence="2">Class I SAM-dependent methyltransferase</fullName>
    </submittedName>
</protein>
<keyword evidence="2" id="KW-0489">Methyltransferase</keyword>
<dbReference type="Pfam" id="PF13649">
    <property type="entry name" value="Methyltransf_25"/>
    <property type="match status" value="1"/>
</dbReference>
<accession>A0A6L3SUE9</accession>
<dbReference type="PANTHER" id="PTHR42912">
    <property type="entry name" value="METHYLTRANSFERASE"/>
    <property type="match status" value="1"/>
</dbReference>
<feature type="domain" description="Methyltransferase" evidence="1">
    <location>
        <begin position="192"/>
        <end position="286"/>
    </location>
</feature>
<dbReference type="AlphaFoldDB" id="A0A6L3SUE9"/>
<reference evidence="2 3" key="1">
    <citation type="submission" date="2019-09" db="EMBL/GenBank/DDBJ databases">
        <title>YIM 48816 draft genome.</title>
        <authorList>
            <person name="Jiang L."/>
        </authorList>
    </citation>
    <scope>NUCLEOTIDE SEQUENCE [LARGE SCALE GENOMIC DNA]</scope>
    <source>
        <strain evidence="2 3">YIM 48816</strain>
    </source>
</reference>
<name>A0A6L3SUE9_9HYPH</name>
<dbReference type="Proteomes" id="UP000474159">
    <property type="component" value="Unassembled WGS sequence"/>
</dbReference>
<evidence type="ECO:0000313" key="3">
    <source>
        <dbReference type="Proteomes" id="UP000474159"/>
    </source>
</evidence>
<dbReference type="PANTHER" id="PTHR42912:SF81">
    <property type="entry name" value="METHYLTRANSFERASE DOMAIN-CONTAINING PROTEIN"/>
    <property type="match status" value="1"/>
</dbReference>
<dbReference type="GO" id="GO:0032259">
    <property type="term" value="P:methylation"/>
    <property type="evidence" value="ECO:0007669"/>
    <property type="project" value="UniProtKB-KW"/>
</dbReference>
<evidence type="ECO:0000313" key="2">
    <source>
        <dbReference type="EMBL" id="KAB1077256.1"/>
    </source>
</evidence>
<keyword evidence="3" id="KW-1185">Reference proteome</keyword>
<dbReference type="EMBL" id="VZZK01000022">
    <property type="protein sequence ID" value="KAB1077256.1"/>
    <property type="molecule type" value="Genomic_DNA"/>
</dbReference>
<dbReference type="OrthoDB" id="5517736at2"/>